<reference evidence="3 4" key="1">
    <citation type="submission" date="2024-04" db="EMBL/GenBank/DDBJ databases">
        <title>Novel species of the genus Ideonella isolated from streams.</title>
        <authorList>
            <person name="Lu H."/>
        </authorList>
    </citation>
    <scope>NUCLEOTIDE SEQUENCE [LARGE SCALE GENOMIC DNA]</scope>
    <source>
        <strain evidence="3 4">BYS139W</strain>
    </source>
</reference>
<evidence type="ECO:0000259" key="2">
    <source>
        <dbReference type="SMART" id="SM00014"/>
    </source>
</evidence>
<keyword evidence="1" id="KW-1133">Transmembrane helix</keyword>
<feature type="transmembrane region" description="Helical" evidence="1">
    <location>
        <begin position="162"/>
        <end position="178"/>
    </location>
</feature>
<feature type="transmembrane region" description="Helical" evidence="1">
    <location>
        <begin position="42"/>
        <end position="68"/>
    </location>
</feature>
<accession>A0ABU9BEF2</accession>
<dbReference type="Pfam" id="PF01569">
    <property type="entry name" value="PAP2"/>
    <property type="match status" value="1"/>
</dbReference>
<keyword evidence="4" id="KW-1185">Reference proteome</keyword>
<feature type="transmembrane region" description="Helical" evidence="1">
    <location>
        <begin position="184"/>
        <end position="207"/>
    </location>
</feature>
<feature type="transmembrane region" description="Helical" evidence="1">
    <location>
        <begin position="80"/>
        <end position="99"/>
    </location>
</feature>
<dbReference type="InterPro" id="IPR036938">
    <property type="entry name" value="PAP2/HPO_sf"/>
</dbReference>
<comment type="caution">
    <text evidence="3">The sequence shown here is derived from an EMBL/GenBank/DDBJ whole genome shotgun (WGS) entry which is preliminary data.</text>
</comment>
<keyword evidence="1" id="KW-0812">Transmembrane</keyword>
<dbReference type="SMART" id="SM00014">
    <property type="entry name" value="acidPPc"/>
    <property type="match status" value="1"/>
</dbReference>
<dbReference type="InterPro" id="IPR000326">
    <property type="entry name" value="PAP2/HPO"/>
</dbReference>
<dbReference type="SUPFAM" id="SSF48317">
    <property type="entry name" value="Acid phosphatase/Vanadium-dependent haloperoxidase"/>
    <property type="match status" value="1"/>
</dbReference>
<evidence type="ECO:0000313" key="3">
    <source>
        <dbReference type="EMBL" id="MEK8028301.1"/>
    </source>
</evidence>
<dbReference type="Gene3D" id="1.20.144.10">
    <property type="entry name" value="Phosphatidic acid phosphatase type 2/haloperoxidase"/>
    <property type="match status" value="1"/>
</dbReference>
<name>A0ABU9BEF2_9BURK</name>
<organism evidence="3 4">
    <name type="scientific">Pseudaquabacterium rugosum</name>
    <dbReference type="NCBI Taxonomy" id="2984194"/>
    <lineage>
        <taxon>Bacteria</taxon>
        <taxon>Pseudomonadati</taxon>
        <taxon>Pseudomonadota</taxon>
        <taxon>Betaproteobacteria</taxon>
        <taxon>Burkholderiales</taxon>
        <taxon>Sphaerotilaceae</taxon>
        <taxon>Pseudaquabacterium</taxon>
    </lineage>
</organism>
<dbReference type="CDD" id="cd03396">
    <property type="entry name" value="PAP2_like_6"/>
    <property type="match status" value="1"/>
</dbReference>
<gene>
    <name evidence="3" type="ORF">AACH11_20265</name>
</gene>
<proteinExistence type="predicted"/>
<evidence type="ECO:0000313" key="4">
    <source>
        <dbReference type="Proteomes" id="UP001368500"/>
    </source>
</evidence>
<feature type="transmembrane region" description="Helical" evidence="1">
    <location>
        <begin position="136"/>
        <end position="155"/>
    </location>
</feature>
<dbReference type="RefSeq" id="WP_341376088.1">
    <property type="nucleotide sequence ID" value="NZ_JBBUTF010000022.1"/>
</dbReference>
<evidence type="ECO:0000256" key="1">
    <source>
        <dbReference type="SAM" id="Phobius"/>
    </source>
</evidence>
<dbReference type="Proteomes" id="UP001368500">
    <property type="component" value="Unassembled WGS sequence"/>
</dbReference>
<sequence length="228" mass="24466">MLTLVLLLALFTTWPTLDLQVSALFHRPDHGFIGNDWALVRGVYLAVPWLGWAAAMAGALVAATHWSGPRGLGVRWWRRTMVLALMMLLGVAGLVNGVLKEHWGRARPVAVQAFGGERQFSAAGVPVDQCSRNCSFVSGHAATGFAVGAIGLLGSPRTRRRWARAGLIAGLLVGLGRISQGGHFLSDVLFAGLAMQACGCALRLAWLRVRVWVRRPRAGRLALSGRSG</sequence>
<keyword evidence="1" id="KW-0472">Membrane</keyword>
<dbReference type="EMBL" id="JBBUTF010000022">
    <property type="protein sequence ID" value="MEK8028301.1"/>
    <property type="molecule type" value="Genomic_DNA"/>
</dbReference>
<protein>
    <submittedName>
        <fullName evidence="3">Phosphatase PAP2 family protein</fullName>
    </submittedName>
</protein>
<feature type="domain" description="Phosphatidic acid phosphatase type 2/haloperoxidase" evidence="2">
    <location>
        <begin position="82"/>
        <end position="204"/>
    </location>
</feature>